<reference evidence="2 3" key="1">
    <citation type="submission" date="2019-04" db="EMBL/GenBank/DDBJ databases">
        <title>Draft genome sequences for three unisolated Alnus-infective Frankia Sp+ strains, AgTrS, AiOr and AvVan, the first sequenced Frankia strains able to sporulate in-planta.</title>
        <authorList>
            <person name="Bethencourt L."/>
            <person name="Vautrin F."/>
            <person name="Taib N."/>
            <person name="Dubost A."/>
            <person name="Castro-Garcia L."/>
            <person name="Imbaud O."/>
            <person name="Abrouk D."/>
            <person name="Fournier P."/>
            <person name="Briolay J."/>
            <person name="Nguyen A."/>
            <person name="Normand P."/>
            <person name="Fernandez M.P."/>
            <person name="Brochier-Armanet C."/>
            <person name="Herrera-Belaroussi A."/>
        </authorList>
    </citation>
    <scope>NUCLEOTIDE SEQUENCE [LARGE SCALE GENOMIC DNA]</scope>
    <source>
        <strain evidence="2 3">AvVan</strain>
    </source>
</reference>
<evidence type="ECO:0000313" key="2">
    <source>
        <dbReference type="EMBL" id="THJ74941.1"/>
    </source>
</evidence>
<dbReference type="EMBL" id="SSXH01000150">
    <property type="protein sequence ID" value="THJ74941.1"/>
    <property type="molecule type" value="Genomic_DNA"/>
</dbReference>
<name>A0A4S5ERB3_9ACTN</name>
<feature type="transmembrane region" description="Helical" evidence="1">
    <location>
        <begin position="66"/>
        <end position="82"/>
    </location>
</feature>
<comment type="caution">
    <text evidence="2">The sequence shown here is derived from an EMBL/GenBank/DDBJ whole genome shotgun (WGS) entry which is preliminary data.</text>
</comment>
<keyword evidence="1" id="KW-1133">Transmembrane helix</keyword>
<dbReference type="OrthoDB" id="10018078at2"/>
<accession>A0A4S5ERB3</accession>
<dbReference type="RefSeq" id="WP_136447691.1">
    <property type="nucleotide sequence ID" value="NZ_SSXH01000150.1"/>
</dbReference>
<evidence type="ECO:0000313" key="3">
    <source>
        <dbReference type="Proteomes" id="UP000305282"/>
    </source>
</evidence>
<proteinExistence type="predicted"/>
<organism evidence="2 3">
    <name type="scientific">Candidatus Frankia alpina</name>
    <dbReference type="NCBI Taxonomy" id="2699483"/>
    <lineage>
        <taxon>Bacteria</taxon>
        <taxon>Bacillati</taxon>
        <taxon>Actinomycetota</taxon>
        <taxon>Actinomycetes</taxon>
        <taxon>Frankiales</taxon>
        <taxon>Frankiaceae</taxon>
        <taxon>Frankia</taxon>
    </lineage>
</organism>
<protein>
    <submittedName>
        <fullName evidence="2">Uncharacterized protein</fullName>
    </submittedName>
</protein>
<keyword evidence="1" id="KW-0812">Transmembrane</keyword>
<dbReference type="Proteomes" id="UP000305282">
    <property type="component" value="Unassembled WGS sequence"/>
</dbReference>
<sequence length="117" mass="12428">MKARVTASQKFGPLRLRRSRTGAVALILRLGPVSWTWPLHTPHRSTAGERRAAETRAAQRAAGRRLALAEAAVAGLIVGAIAGAAWPWLAFAGAVAILAGASWAHRRHTLPQPDADD</sequence>
<dbReference type="AlphaFoldDB" id="A0A4S5ERB3"/>
<keyword evidence="1" id="KW-0472">Membrane</keyword>
<gene>
    <name evidence="2" type="ORF">E7Y31_08470</name>
</gene>
<keyword evidence="3" id="KW-1185">Reference proteome</keyword>
<evidence type="ECO:0000256" key="1">
    <source>
        <dbReference type="SAM" id="Phobius"/>
    </source>
</evidence>